<name>A0A2K3TPA8_ECOLX</name>
<evidence type="ECO:0000313" key="1">
    <source>
        <dbReference type="EMBL" id="PNY66092.1"/>
    </source>
</evidence>
<gene>
    <name evidence="1" type="ORF">C2M16_20315</name>
</gene>
<dbReference type="EMBL" id="PPHQ01000018">
    <property type="protein sequence ID" value="PNY66092.1"/>
    <property type="molecule type" value="Genomic_DNA"/>
</dbReference>
<dbReference type="AlphaFoldDB" id="A0A2K3TPA8"/>
<proteinExistence type="predicted"/>
<accession>A0A2K3TPA8</accession>
<protein>
    <submittedName>
        <fullName evidence="1">LexA family transcriptional regulator</fullName>
    </submittedName>
</protein>
<sequence length="39" mass="4441">MCYVNSTTFLLEIPRAQQLATGSGKVRQLAVLLNHRRRV</sequence>
<evidence type="ECO:0000313" key="2">
    <source>
        <dbReference type="Proteomes" id="UP000236598"/>
    </source>
</evidence>
<reference evidence="1 2" key="1">
    <citation type="submission" date="2018-01" db="EMBL/GenBank/DDBJ databases">
        <title>Draft Genomic Sequencing Of Potential Extraintestinal Pathogenic Escherichia coli B8S18 Isolated From Retail Chicken Skin.</title>
        <authorList>
            <person name="Xu A."/>
            <person name="Tilman S."/>
            <person name="Wisser-Parker K."/>
            <person name="Sheen S."/>
            <person name="Sommers C."/>
        </authorList>
    </citation>
    <scope>NUCLEOTIDE SEQUENCE [LARGE SCALE GENOMIC DNA]</scope>
    <source>
        <strain evidence="1 2">B8S18Com</strain>
    </source>
</reference>
<comment type="caution">
    <text evidence="1">The sequence shown here is derived from an EMBL/GenBank/DDBJ whole genome shotgun (WGS) entry which is preliminary data.</text>
</comment>
<organism evidence="1 2">
    <name type="scientific">Escherichia coli</name>
    <dbReference type="NCBI Taxonomy" id="562"/>
    <lineage>
        <taxon>Bacteria</taxon>
        <taxon>Pseudomonadati</taxon>
        <taxon>Pseudomonadota</taxon>
        <taxon>Gammaproteobacteria</taxon>
        <taxon>Enterobacterales</taxon>
        <taxon>Enterobacteriaceae</taxon>
        <taxon>Escherichia</taxon>
    </lineage>
</organism>
<dbReference type="Proteomes" id="UP000236598">
    <property type="component" value="Unassembled WGS sequence"/>
</dbReference>